<reference evidence="1 2" key="1">
    <citation type="journal article" date="2015" name="Genome Biol.">
        <title>Comparative genomics of Steinernema reveals deeply conserved gene regulatory networks.</title>
        <authorList>
            <person name="Dillman A.R."/>
            <person name="Macchietto M."/>
            <person name="Porter C.F."/>
            <person name="Rogers A."/>
            <person name="Williams B."/>
            <person name="Antoshechkin I."/>
            <person name="Lee M.M."/>
            <person name="Goodwin Z."/>
            <person name="Lu X."/>
            <person name="Lewis E.E."/>
            <person name="Goodrich-Blair H."/>
            <person name="Stock S.P."/>
            <person name="Adams B.J."/>
            <person name="Sternberg P.W."/>
            <person name="Mortazavi A."/>
        </authorList>
    </citation>
    <scope>NUCLEOTIDE SEQUENCE [LARGE SCALE GENOMIC DNA]</scope>
    <source>
        <strain evidence="1 2">ALL</strain>
    </source>
</reference>
<dbReference type="Proteomes" id="UP000298663">
    <property type="component" value="Unassembled WGS sequence"/>
</dbReference>
<evidence type="ECO:0000313" key="1">
    <source>
        <dbReference type="EMBL" id="TKR68567.1"/>
    </source>
</evidence>
<comment type="caution">
    <text evidence="1">The sequence shown here is derived from an EMBL/GenBank/DDBJ whole genome shotgun (WGS) entry which is preliminary data.</text>
</comment>
<name>A0A4U5MH19_STECR</name>
<reference evidence="1 2" key="2">
    <citation type="journal article" date="2019" name="G3 (Bethesda)">
        <title>Hybrid Assembly of the Genome of the Entomopathogenic Nematode Steinernema carpocapsae Identifies the X-Chromosome.</title>
        <authorList>
            <person name="Serra L."/>
            <person name="Macchietto M."/>
            <person name="Macias-Munoz A."/>
            <person name="McGill C.J."/>
            <person name="Rodriguez I.M."/>
            <person name="Rodriguez B."/>
            <person name="Murad R."/>
            <person name="Mortazavi A."/>
        </authorList>
    </citation>
    <scope>NUCLEOTIDE SEQUENCE [LARGE SCALE GENOMIC DNA]</scope>
    <source>
        <strain evidence="1 2">ALL</strain>
    </source>
</reference>
<keyword evidence="2" id="KW-1185">Reference proteome</keyword>
<dbReference type="EMBL" id="AZBU02000008">
    <property type="protein sequence ID" value="TKR68567.1"/>
    <property type="molecule type" value="Genomic_DNA"/>
</dbReference>
<gene>
    <name evidence="1" type="ORF">L596_024531</name>
</gene>
<accession>A0A4U5MH19</accession>
<proteinExistence type="predicted"/>
<protein>
    <submittedName>
        <fullName evidence="1">Uncharacterized protein</fullName>
    </submittedName>
</protein>
<organism evidence="1 2">
    <name type="scientific">Steinernema carpocapsae</name>
    <name type="common">Entomopathogenic nematode</name>
    <dbReference type="NCBI Taxonomy" id="34508"/>
    <lineage>
        <taxon>Eukaryota</taxon>
        <taxon>Metazoa</taxon>
        <taxon>Ecdysozoa</taxon>
        <taxon>Nematoda</taxon>
        <taxon>Chromadorea</taxon>
        <taxon>Rhabditida</taxon>
        <taxon>Tylenchina</taxon>
        <taxon>Panagrolaimomorpha</taxon>
        <taxon>Strongyloidoidea</taxon>
        <taxon>Steinernematidae</taxon>
        <taxon>Steinernema</taxon>
    </lineage>
</organism>
<sequence>MELINKEVKRIAWNSVASSLLGTLLGNKGRVFKDADHDSGAKQIYLSVGKPTRKTLYNDFCLNLSSIVPQHTA</sequence>
<dbReference type="AlphaFoldDB" id="A0A4U5MH19"/>
<evidence type="ECO:0000313" key="2">
    <source>
        <dbReference type="Proteomes" id="UP000298663"/>
    </source>
</evidence>